<dbReference type="GO" id="GO:0004791">
    <property type="term" value="F:thioredoxin-disulfide reductase (NADPH) activity"/>
    <property type="evidence" value="ECO:0007669"/>
    <property type="project" value="TreeGrafter"/>
</dbReference>
<dbReference type="PROSITE" id="PS51352">
    <property type="entry name" value="THIOREDOXIN_2"/>
    <property type="match status" value="1"/>
</dbReference>
<accession>A0A9W8E7D3</accession>
<name>A0A9W8E7D3_9FUNG</name>
<gene>
    <name evidence="2" type="ORF">IWQ62_002534</name>
</gene>
<dbReference type="GO" id="GO:0031397">
    <property type="term" value="P:negative regulation of protein ubiquitination"/>
    <property type="evidence" value="ECO:0007669"/>
    <property type="project" value="TreeGrafter"/>
</dbReference>
<comment type="caution">
    <text evidence="2">The sequence shown here is derived from an EMBL/GenBank/DDBJ whole genome shotgun (WGS) entry which is preliminary data.</text>
</comment>
<dbReference type="PANTHER" id="PTHR46472">
    <property type="entry name" value="NUCLEOREDOXIN"/>
    <property type="match status" value="1"/>
</dbReference>
<proteinExistence type="predicted"/>
<protein>
    <recommendedName>
        <fullName evidence="1">Thioredoxin domain-containing protein</fullName>
    </recommendedName>
</protein>
<organism evidence="2 3">
    <name type="scientific">Dispira parvispora</name>
    <dbReference type="NCBI Taxonomy" id="1520584"/>
    <lineage>
        <taxon>Eukaryota</taxon>
        <taxon>Fungi</taxon>
        <taxon>Fungi incertae sedis</taxon>
        <taxon>Zoopagomycota</taxon>
        <taxon>Kickxellomycotina</taxon>
        <taxon>Dimargaritomycetes</taxon>
        <taxon>Dimargaritales</taxon>
        <taxon>Dimargaritaceae</taxon>
        <taxon>Dispira</taxon>
    </lineage>
</organism>
<dbReference type="SUPFAM" id="SSF52833">
    <property type="entry name" value="Thioredoxin-like"/>
    <property type="match status" value="1"/>
</dbReference>
<dbReference type="EMBL" id="JANBPY010000550">
    <property type="protein sequence ID" value="KAJ1965985.1"/>
    <property type="molecule type" value="Genomic_DNA"/>
</dbReference>
<dbReference type="InterPro" id="IPR013766">
    <property type="entry name" value="Thioredoxin_domain"/>
</dbReference>
<dbReference type="GO" id="GO:0005634">
    <property type="term" value="C:nucleus"/>
    <property type="evidence" value="ECO:0007669"/>
    <property type="project" value="TreeGrafter"/>
</dbReference>
<dbReference type="PANTHER" id="PTHR46472:SF1">
    <property type="entry name" value="NUCLEOREDOXIN"/>
    <property type="match status" value="1"/>
</dbReference>
<dbReference type="AlphaFoldDB" id="A0A9W8E7D3"/>
<dbReference type="Pfam" id="PF13905">
    <property type="entry name" value="Thioredoxin_8"/>
    <property type="match status" value="1"/>
</dbReference>
<feature type="domain" description="Thioredoxin" evidence="1">
    <location>
        <begin position="30"/>
        <end position="200"/>
    </location>
</feature>
<sequence length="211" mass="24429">MLPSRPHNLQCDDFSCTWSSRNSDPSDQSTLAASQAPSAVATIQSYSPIEDTYRQLPKFLTEFLPVVVDSRYKFVPGGRLQGKVIALYFSATWCHPCRKFSPQLAEFSRVYRNEVVVIVVSLDHREQDLRSYLKKYPEWYAVPFKYRSTYLQLAERLEIQSVPTLLICDPQTGRPITACGVEAIQKNPRECVALWKEGKSGVRWWHWFKCW</sequence>
<evidence type="ECO:0000313" key="3">
    <source>
        <dbReference type="Proteomes" id="UP001150925"/>
    </source>
</evidence>
<dbReference type="Proteomes" id="UP001150925">
    <property type="component" value="Unassembled WGS sequence"/>
</dbReference>
<evidence type="ECO:0000259" key="1">
    <source>
        <dbReference type="PROSITE" id="PS51352"/>
    </source>
</evidence>
<reference evidence="2" key="1">
    <citation type="submission" date="2022-07" db="EMBL/GenBank/DDBJ databases">
        <title>Phylogenomic reconstructions and comparative analyses of Kickxellomycotina fungi.</title>
        <authorList>
            <person name="Reynolds N.K."/>
            <person name="Stajich J.E."/>
            <person name="Barry K."/>
            <person name="Grigoriev I.V."/>
            <person name="Crous P."/>
            <person name="Smith M.E."/>
        </authorList>
    </citation>
    <scope>NUCLEOTIDE SEQUENCE</scope>
    <source>
        <strain evidence="2">RSA 1196</strain>
    </source>
</reference>
<dbReference type="OrthoDB" id="409136at2759"/>
<keyword evidence="3" id="KW-1185">Reference proteome</keyword>
<dbReference type="Gene3D" id="3.40.30.10">
    <property type="entry name" value="Glutaredoxin"/>
    <property type="match status" value="1"/>
</dbReference>
<dbReference type="InterPro" id="IPR036249">
    <property type="entry name" value="Thioredoxin-like_sf"/>
</dbReference>
<dbReference type="InterPro" id="IPR012336">
    <property type="entry name" value="Thioredoxin-like_fold"/>
</dbReference>
<evidence type="ECO:0000313" key="2">
    <source>
        <dbReference type="EMBL" id="KAJ1965985.1"/>
    </source>
</evidence>